<evidence type="ECO:0000313" key="1">
    <source>
        <dbReference type="EMBL" id="VVE53909.1"/>
    </source>
</evidence>
<dbReference type="Proteomes" id="UP000337189">
    <property type="component" value="Unassembled WGS sequence"/>
</dbReference>
<dbReference type="EMBL" id="CABPSJ010000009">
    <property type="protein sequence ID" value="VVE53909.1"/>
    <property type="molecule type" value="Genomic_DNA"/>
</dbReference>
<protein>
    <submittedName>
        <fullName evidence="1">Uncharacterized protein</fullName>
    </submittedName>
</protein>
<evidence type="ECO:0000313" key="2">
    <source>
        <dbReference type="Proteomes" id="UP000337189"/>
    </source>
</evidence>
<sequence length="41" mass="4558">MAGVSPSGKVTFGKCDAYLYREAMRSKQKTHRIASMGFLFS</sequence>
<reference evidence="1 2" key="1">
    <citation type="submission" date="2019-08" db="EMBL/GenBank/DDBJ databases">
        <authorList>
            <person name="Peeters C."/>
        </authorList>
    </citation>
    <scope>NUCLEOTIDE SEQUENCE [LARGE SCALE GENOMIC DNA]</scope>
    <source>
        <strain evidence="1 2">LMG 31110</strain>
    </source>
</reference>
<proteinExistence type="predicted"/>
<organism evidence="1 2">
    <name type="scientific">Pandoraea communis</name>
    <dbReference type="NCBI Taxonomy" id="2508297"/>
    <lineage>
        <taxon>Bacteria</taxon>
        <taxon>Pseudomonadati</taxon>
        <taxon>Pseudomonadota</taxon>
        <taxon>Betaproteobacteria</taxon>
        <taxon>Burkholderiales</taxon>
        <taxon>Burkholderiaceae</taxon>
        <taxon>Pandoraea</taxon>
    </lineage>
</organism>
<name>A0A5E4YYB7_9BURK</name>
<gene>
    <name evidence="1" type="ORF">PCO31110_04934</name>
</gene>
<dbReference type="AlphaFoldDB" id="A0A5E4YYB7"/>
<accession>A0A5E4YYB7</accession>